<dbReference type="Gene3D" id="3.30.160.60">
    <property type="entry name" value="Classic Zinc Finger"/>
    <property type="match status" value="1"/>
</dbReference>
<dbReference type="AlphaFoldDB" id="A0A6A6EB66"/>
<dbReference type="EMBL" id="ML994622">
    <property type="protein sequence ID" value="KAF2189024.1"/>
    <property type="molecule type" value="Genomic_DNA"/>
</dbReference>
<feature type="domain" description="C2H2-type" evidence="1">
    <location>
        <begin position="265"/>
        <end position="296"/>
    </location>
</feature>
<organism evidence="2 3">
    <name type="scientific">Zopfia rhizophila CBS 207.26</name>
    <dbReference type="NCBI Taxonomy" id="1314779"/>
    <lineage>
        <taxon>Eukaryota</taxon>
        <taxon>Fungi</taxon>
        <taxon>Dikarya</taxon>
        <taxon>Ascomycota</taxon>
        <taxon>Pezizomycotina</taxon>
        <taxon>Dothideomycetes</taxon>
        <taxon>Dothideomycetes incertae sedis</taxon>
        <taxon>Zopfiaceae</taxon>
        <taxon>Zopfia</taxon>
    </lineage>
</organism>
<reference evidence="2" key="1">
    <citation type="journal article" date="2020" name="Stud. Mycol.">
        <title>101 Dothideomycetes genomes: a test case for predicting lifestyles and emergence of pathogens.</title>
        <authorList>
            <person name="Haridas S."/>
            <person name="Albert R."/>
            <person name="Binder M."/>
            <person name="Bloem J."/>
            <person name="Labutti K."/>
            <person name="Salamov A."/>
            <person name="Andreopoulos B."/>
            <person name="Baker S."/>
            <person name="Barry K."/>
            <person name="Bills G."/>
            <person name="Bluhm B."/>
            <person name="Cannon C."/>
            <person name="Castanera R."/>
            <person name="Culley D."/>
            <person name="Daum C."/>
            <person name="Ezra D."/>
            <person name="Gonzalez J."/>
            <person name="Henrissat B."/>
            <person name="Kuo A."/>
            <person name="Liang C."/>
            <person name="Lipzen A."/>
            <person name="Lutzoni F."/>
            <person name="Magnuson J."/>
            <person name="Mondo S."/>
            <person name="Nolan M."/>
            <person name="Ohm R."/>
            <person name="Pangilinan J."/>
            <person name="Park H.-J."/>
            <person name="Ramirez L."/>
            <person name="Alfaro M."/>
            <person name="Sun H."/>
            <person name="Tritt A."/>
            <person name="Yoshinaga Y."/>
            <person name="Zwiers L.-H."/>
            <person name="Turgeon B."/>
            <person name="Goodwin S."/>
            <person name="Spatafora J."/>
            <person name="Crous P."/>
            <person name="Grigoriev I."/>
        </authorList>
    </citation>
    <scope>NUCLEOTIDE SEQUENCE</scope>
    <source>
        <strain evidence="2">CBS 207.26</strain>
    </source>
</reference>
<dbReference type="SMART" id="SM00355">
    <property type="entry name" value="ZnF_C2H2"/>
    <property type="match status" value="2"/>
</dbReference>
<accession>A0A6A6EB66</accession>
<gene>
    <name evidence="2" type="ORF">K469DRAFT_748213</name>
</gene>
<keyword evidence="3" id="KW-1185">Reference proteome</keyword>
<feature type="domain" description="C2H2-type" evidence="1">
    <location>
        <begin position="233"/>
        <end position="259"/>
    </location>
</feature>
<dbReference type="Proteomes" id="UP000800200">
    <property type="component" value="Unassembled WGS sequence"/>
</dbReference>
<evidence type="ECO:0000259" key="1">
    <source>
        <dbReference type="SMART" id="SM00355"/>
    </source>
</evidence>
<proteinExistence type="predicted"/>
<name>A0A6A6EB66_9PEZI</name>
<dbReference type="OrthoDB" id="3939438at2759"/>
<protein>
    <recommendedName>
        <fullName evidence="1">C2H2-type domain-containing protein</fullName>
    </recommendedName>
</protein>
<evidence type="ECO:0000313" key="2">
    <source>
        <dbReference type="EMBL" id="KAF2189024.1"/>
    </source>
</evidence>
<evidence type="ECO:0000313" key="3">
    <source>
        <dbReference type="Proteomes" id="UP000800200"/>
    </source>
</evidence>
<dbReference type="InterPro" id="IPR013087">
    <property type="entry name" value="Znf_C2H2_type"/>
</dbReference>
<sequence>MNCPLAHPAFSSEAKTPSRGREFAYETIMNQSAAFGLGLDNFDEAVKQFLQENPGEGEIDGLEEDDEFGLGQYGQFCWSPNLTFAGQLGHPDFYSGFVGGNEGYTSLGTAFSTGCQNGCSTSDQMGPDFIPEVLSTPRAGIYTGLGHNETRFLDSENIIHNDVVQEPGEFIPDSAFMPLTLQPGASVPGNDGCGFASTNTTGREFRFESRCVIIEDRSNGRKTSRTSVNTDGLKCEYPGCRYRGTFKRKYELQRHVKKHTNGEIYSCPIVGCDRTEKESKAYYRADKFVDHFKKTHTDDDTSLCPITTCRIGPFSLDLRMAHVQYHIGTKQDFISAALR</sequence>